<dbReference type="EMBL" id="FNCG01000003">
    <property type="protein sequence ID" value="SDG34367.1"/>
    <property type="molecule type" value="Genomic_DNA"/>
</dbReference>
<dbReference type="STRING" id="551996.SAMN05192573_103154"/>
<name>A0A1G7TG76_9SPHI</name>
<sequence>MDIEQKLTPGFLFNNRNFYTCSFLIYIYFTTFRF</sequence>
<gene>
    <name evidence="1" type="ORF">SAMN05192573_103154</name>
</gene>
<keyword evidence="2" id="KW-1185">Reference proteome</keyword>
<reference evidence="2" key="1">
    <citation type="submission" date="2016-10" db="EMBL/GenBank/DDBJ databases">
        <authorList>
            <person name="Varghese N."/>
            <person name="Submissions S."/>
        </authorList>
    </citation>
    <scope>NUCLEOTIDE SEQUENCE [LARGE SCALE GENOMIC DNA]</scope>
    <source>
        <strain evidence="2">Gh-67</strain>
    </source>
</reference>
<evidence type="ECO:0000313" key="1">
    <source>
        <dbReference type="EMBL" id="SDG34367.1"/>
    </source>
</evidence>
<organism evidence="1 2">
    <name type="scientific">Mucilaginibacter gossypii</name>
    <dbReference type="NCBI Taxonomy" id="551996"/>
    <lineage>
        <taxon>Bacteria</taxon>
        <taxon>Pseudomonadati</taxon>
        <taxon>Bacteroidota</taxon>
        <taxon>Sphingobacteriia</taxon>
        <taxon>Sphingobacteriales</taxon>
        <taxon>Sphingobacteriaceae</taxon>
        <taxon>Mucilaginibacter</taxon>
    </lineage>
</organism>
<dbReference type="AlphaFoldDB" id="A0A1G7TG76"/>
<protein>
    <submittedName>
        <fullName evidence="1">Uncharacterized protein</fullName>
    </submittedName>
</protein>
<proteinExistence type="predicted"/>
<dbReference type="Proteomes" id="UP000199705">
    <property type="component" value="Unassembled WGS sequence"/>
</dbReference>
<evidence type="ECO:0000313" key="2">
    <source>
        <dbReference type="Proteomes" id="UP000199705"/>
    </source>
</evidence>
<accession>A0A1G7TG76</accession>